<evidence type="ECO:0000256" key="1">
    <source>
        <dbReference type="SAM" id="MobiDB-lite"/>
    </source>
</evidence>
<evidence type="ECO:0008006" key="5">
    <source>
        <dbReference type="Google" id="ProtNLM"/>
    </source>
</evidence>
<evidence type="ECO:0000313" key="3">
    <source>
        <dbReference type="EMBL" id="MCR9035837.1"/>
    </source>
</evidence>
<evidence type="ECO:0000256" key="2">
    <source>
        <dbReference type="SAM" id="Phobius"/>
    </source>
</evidence>
<dbReference type="EMBL" id="JANSKA010000001">
    <property type="protein sequence ID" value="MCR9035837.1"/>
    <property type="molecule type" value="Genomic_DNA"/>
</dbReference>
<sequence>MGYASNDERYRHSVHAAGRHAAGGHRVSGVGAHAIPEDVDDSTAPRQCAAPVDSLQTLSAGQGARVTTRENAAEAADIARDRAERRSRNRRLSGRNRPEYGSKPERKPANLKSVLLVIAGVVGLFVILAIVAFVTFLGAQDNTQSAEPAATTAEEPQQVQTTADGSVTYQGVSYAIEAAGDGTYAVVATDSQGNKTQEFTVSGTPVTLILHNSVIVVPENKSDGTWDVVAYTIGGDSEPVAVADSSGNAITGTGTIASAALDGSVVHVTDSTGATTDVSLE</sequence>
<feature type="compositionally biased region" description="Basic and acidic residues" evidence="1">
    <location>
        <begin position="67"/>
        <end position="86"/>
    </location>
</feature>
<name>A0ABT1Z6M1_9ACTN</name>
<protein>
    <recommendedName>
        <fullName evidence="5">BIG2 domain-containing protein</fullName>
    </recommendedName>
</protein>
<feature type="transmembrane region" description="Helical" evidence="2">
    <location>
        <begin position="114"/>
        <end position="139"/>
    </location>
</feature>
<reference evidence="3 4" key="1">
    <citation type="submission" date="2022-08" db="EMBL/GenBank/DDBJ databases">
        <title>Tractidigestivibacter montrealensis type strain KD21.</title>
        <authorList>
            <person name="Diop K."/>
            <person name="Richard C."/>
            <person name="Routy B."/>
        </authorList>
    </citation>
    <scope>NUCLEOTIDE SEQUENCE [LARGE SCALE GENOMIC DNA]</scope>
    <source>
        <strain evidence="3 4">KD21</strain>
    </source>
</reference>
<dbReference type="Proteomes" id="UP001204320">
    <property type="component" value="Unassembled WGS sequence"/>
</dbReference>
<gene>
    <name evidence="3" type="ORF">NVS32_02565</name>
</gene>
<dbReference type="RefSeq" id="WP_258498521.1">
    <property type="nucleotide sequence ID" value="NZ_JANSKA010000001.1"/>
</dbReference>
<feature type="compositionally biased region" description="Basic and acidic residues" evidence="1">
    <location>
        <begin position="96"/>
        <end position="106"/>
    </location>
</feature>
<keyword evidence="2" id="KW-0472">Membrane</keyword>
<accession>A0ABT1Z6M1</accession>
<keyword evidence="4" id="KW-1185">Reference proteome</keyword>
<evidence type="ECO:0000313" key="4">
    <source>
        <dbReference type="Proteomes" id="UP001204320"/>
    </source>
</evidence>
<organism evidence="3 4">
    <name type="scientific">Tractidigestivibacter montrealensis</name>
    <dbReference type="NCBI Taxonomy" id="2972466"/>
    <lineage>
        <taxon>Bacteria</taxon>
        <taxon>Bacillati</taxon>
        <taxon>Actinomycetota</taxon>
        <taxon>Coriobacteriia</taxon>
        <taxon>Coriobacteriales</taxon>
        <taxon>Atopobiaceae</taxon>
        <taxon>Tractidigestivibacter</taxon>
    </lineage>
</organism>
<comment type="caution">
    <text evidence="3">The sequence shown here is derived from an EMBL/GenBank/DDBJ whole genome shotgun (WGS) entry which is preliminary data.</text>
</comment>
<feature type="region of interest" description="Disordered" evidence="1">
    <location>
        <begin position="59"/>
        <end position="106"/>
    </location>
</feature>
<keyword evidence="2" id="KW-1133">Transmembrane helix</keyword>
<keyword evidence="2" id="KW-0812">Transmembrane</keyword>
<proteinExistence type="predicted"/>